<dbReference type="PANTHER" id="PTHR47992">
    <property type="entry name" value="PROTEIN PHOSPHATASE"/>
    <property type="match status" value="1"/>
</dbReference>
<organism evidence="3">
    <name type="scientific">Rhipicephalus zambeziensis</name>
    <dbReference type="NCBI Taxonomy" id="60191"/>
    <lineage>
        <taxon>Eukaryota</taxon>
        <taxon>Metazoa</taxon>
        <taxon>Ecdysozoa</taxon>
        <taxon>Arthropoda</taxon>
        <taxon>Chelicerata</taxon>
        <taxon>Arachnida</taxon>
        <taxon>Acari</taxon>
        <taxon>Parasitiformes</taxon>
        <taxon>Ixodida</taxon>
        <taxon>Ixodoidea</taxon>
        <taxon>Ixodidae</taxon>
        <taxon>Rhipicephalinae</taxon>
        <taxon>Rhipicephalus</taxon>
        <taxon>Rhipicephalus</taxon>
    </lineage>
</organism>
<dbReference type="InterPro" id="IPR001932">
    <property type="entry name" value="PPM-type_phosphatase-like_dom"/>
</dbReference>
<feature type="region of interest" description="Disordered" evidence="1">
    <location>
        <begin position="1"/>
        <end position="26"/>
    </location>
</feature>
<evidence type="ECO:0000313" key="3">
    <source>
        <dbReference type="EMBL" id="MAA23381.1"/>
    </source>
</evidence>
<sequence>MDMPARSESTDESGSSGRNGSNDMLPAADTWGSWNVAGEAHNRCLQFRVKNDHARVSCLLCATPMGSHRWLVPFVGRRLPRELAKRLTQASEPEQVQAALCSSLQAVHDAWLQSLEPTLSRRDELLQATDQGPGEASLAALEAELSSGCSLALAVVMNGEQLYVANLGRTRVLLLRGGEEEPKLLTVEHSVDNADELLRLVRLGVDSKLLTEEVLPVTRCLGAHPRRRRPDGPDPVSNEPEYCGPLEVEPGWRLVFLSDGLCTALRVSGMANQEANRLVAKMASQPGTARQALSKLLHHCELPPSWSHELTLMVVSLCEEEAPPPAPVSDGRVDPYVDFTPLINALDQAREPEL</sequence>
<dbReference type="SUPFAM" id="SSF81606">
    <property type="entry name" value="PP2C-like"/>
    <property type="match status" value="1"/>
</dbReference>
<feature type="compositionally biased region" description="Polar residues" evidence="1">
    <location>
        <begin position="12"/>
        <end position="22"/>
    </location>
</feature>
<feature type="domain" description="PPM-type phosphatase" evidence="2">
    <location>
        <begin position="53"/>
        <end position="317"/>
    </location>
</feature>
<dbReference type="InterPro" id="IPR015655">
    <property type="entry name" value="PP2C"/>
</dbReference>
<name>A0A224Z7L0_9ACAR</name>
<evidence type="ECO:0000259" key="2">
    <source>
        <dbReference type="PROSITE" id="PS51746"/>
    </source>
</evidence>
<accession>A0A224Z7L0</accession>
<dbReference type="SMART" id="SM00332">
    <property type="entry name" value="PP2Cc"/>
    <property type="match status" value="1"/>
</dbReference>
<dbReference type="InterPro" id="IPR036457">
    <property type="entry name" value="PPM-type-like_dom_sf"/>
</dbReference>
<protein>
    <submittedName>
        <fullName evidence="3">TAK1-binding protein 1</fullName>
    </submittedName>
</protein>
<dbReference type="PROSITE" id="PS51746">
    <property type="entry name" value="PPM_2"/>
    <property type="match status" value="1"/>
</dbReference>
<dbReference type="AlphaFoldDB" id="A0A224Z7L0"/>
<proteinExistence type="predicted"/>
<dbReference type="GO" id="GO:0004722">
    <property type="term" value="F:protein serine/threonine phosphatase activity"/>
    <property type="evidence" value="ECO:0007669"/>
    <property type="project" value="InterPro"/>
</dbReference>
<reference evidence="3" key="1">
    <citation type="journal article" date="2017" name="Parasit. Vectors">
        <title>Sialotranscriptomics of Rhipicephalus zambeziensis reveals intricate expression profiles of secretory proteins and suggests tight temporal transcriptional regulation during blood-feeding.</title>
        <authorList>
            <person name="de Castro M.H."/>
            <person name="de Klerk D."/>
            <person name="Pienaar R."/>
            <person name="Rees D.J.G."/>
            <person name="Mans B.J."/>
        </authorList>
    </citation>
    <scope>NUCLEOTIDE SEQUENCE</scope>
    <source>
        <tissue evidence="3">Salivary glands</tissue>
    </source>
</reference>
<dbReference type="EMBL" id="GFPF01012235">
    <property type="protein sequence ID" value="MAA23381.1"/>
    <property type="molecule type" value="Transcribed_RNA"/>
</dbReference>
<evidence type="ECO:0000256" key="1">
    <source>
        <dbReference type="SAM" id="MobiDB-lite"/>
    </source>
</evidence>
<dbReference type="Pfam" id="PF00481">
    <property type="entry name" value="PP2C"/>
    <property type="match status" value="1"/>
</dbReference>
<dbReference type="Gene3D" id="3.60.40.10">
    <property type="entry name" value="PPM-type phosphatase domain"/>
    <property type="match status" value="1"/>
</dbReference>